<dbReference type="EC" id="2.6.1.-" evidence="7"/>
<dbReference type="SUPFAM" id="SSF53383">
    <property type="entry name" value="PLP-dependent transferases"/>
    <property type="match status" value="1"/>
</dbReference>
<gene>
    <name evidence="9" type="primary">aspC_1</name>
    <name evidence="9" type="ORF">LAX5112_03036</name>
</gene>
<evidence type="ECO:0000256" key="2">
    <source>
        <dbReference type="ARBA" id="ARBA00007441"/>
    </source>
</evidence>
<dbReference type="InterPro" id="IPR004838">
    <property type="entry name" value="NHTrfase_class1_PyrdxlP-BS"/>
</dbReference>
<organism evidence="9 10">
    <name type="scientific">Roseibium alexandrii</name>
    <dbReference type="NCBI Taxonomy" id="388408"/>
    <lineage>
        <taxon>Bacteria</taxon>
        <taxon>Pseudomonadati</taxon>
        <taxon>Pseudomonadota</taxon>
        <taxon>Alphaproteobacteria</taxon>
        <taxon>Hyphomicrobiales</taxon>
        <taxon>Stappiaceae</taxon>
        <taxon>Roseibium</taxon>
    </lineage>
</organism>
<evidence type="ECO:0000256" key="6">
    <source>
        <dbReference type="ARBA" id="ARBA00049185"/>
    </source>
</evidence>
<dbReference type="InterPro" id="IPR015422">
    <property type="entry name" value="PyrdxlP-dep_Trfase_small"/>
</dbReference>
<keyword evidence="10" id="KW-1185">Reference proteome</keyword>
<dbReference type="CDD" id="cd00609">
    <property type="entry name" value="AAT_like"/>
    <property type="match status" value="1"/>
</dbReference>
<keyword evidence="4 7" id="KW-0808">Transferase</keyword>
<reference evidence="10" key="1">
    <citation type="submission" date="2015-07" db="EMBL/GenBank/DDBJ databases">
        <authorList>
            <person name="Rodrigo-Torres Lidia"/>
            <person name="Arahal R.David."/>
        </authorList>
    </citation>
    <scope>NUCLEOTIDE SEQUENCE [LARGE SCALE GENOMIC DNA]</scope>
    <source>
        <strain evidence="10">CECT 5112</strain>
    </source>
</reference>
<dbReference type="Proteomes" id="UP000053235">
    <property type="component" value="Unassembled WGS sequence"/>
</dbReference>
<dbReference type="STRING" id="388408.LAX5112_03036"/>
<keyword evidence="5" id="KW-0663">Pyridoxal phosphate</keyword>
<keyword evidence="3 7" id="KW-0032">Aminotransferase</keyword>
<evidence type="ECO:0000313" key="9">
    <source>
        <dbReference type="EMBL" id="CTQ72072.1"/>
    </source>
</evidence>
<dbReference type="GO" id="GO:0030170">
    <property type="term" value="F:pyridoxal phosphate binding"/>
    <property type="evidence" value="ECO:0007669"/>
    <property type="project" value="InterPro"/>
</dbReference>
<evidence type="ECO:0000256" key="7">
    <source>
        <dbReference type="RuleBase" id="RU000481"/>
    </source>
</evidence>
<comment type="catalytic activity">
    <reaction evidence="6">
        <text>L-aspartate + 2-oxoglutarate = oxaloacetate + L-glutamate</text>
        <dbReference type="Rhea" id="RHEA:21824"/>
        <dbReference type="ChEBI" id="CHEBI:16452"/>
        <dbReference type="ChEBI" id="CHEBI:16810"/>
        <dbReference type="ChEBI" id="CHEBI:29985"/>
        <dbReference type="ChEBI" id="CHEBI:29991"/>
        <dbReference type="EC" id="2.6.1.1"/>
    </reaction>
</comment>
<protein>
    <recommendedName>
        <fullName evidence="7">Aminotransferase</fullName>
        <ecNumber evidence="7">2.6.1.-</ecNumber>
    </recommendedName>
</protein>
<dbReference type="PROSITE" id="PS00105">
    <property type="entry name" value="AA_TRANSFER_CLASS_1"/>
    <property type="match status" value="1"/>
</dbReference>
<comment type="cofactor">
    <cofactor evidence="1 7">
        <name>pyridoxal 5'-phosphate</name>
        <dbReference type="ChEBI" id="CHEBI:597326"/>
    </cofactor>
</comment>
<dbReference type="InterPro" id="IPR015424">
    <property type="entry name" value="PyrdxlP-dep_Trfase"/>
</dbReference>
<evidence type="ECO:0000259" key="8">
    <source>
        <dbReference type="Pfam" id="PF00155"/>
    </source>
</evidence>
<evidence type="ECO:0000313" key="10">
    <source>
        <dbReference type="Proteomes" id="UP000053235"/>
    </source>
</evidence>
<sequence length="377" mass="41222">MAPESGIVEVFNAGQGRDDVIPLWAGEGDLPTPQFICDAAKRSLDNGETFYTYQRGIPELRSALAGYHQRVFGKAFAPERFFVTGSGMQSIQLAIQAIASSGDEVLVPTPTWPNIEAALGIRGVKPVSVPMREVPEGWELDVNDLEASITPKTAAIFLNSPSNPTGWVASQEVLRQVLGLARKHGLWIIADEIYALFYYGEANRAPSFYDIADEDDQIIYVNSMSKNWAMTGWRIGWISAPEALGQVLENLIQYSTSGVPMFSQRAAVSALNDGHTFLEQQVGLAKEGRACVVQGLGALNRVRIAAPQGAFYLFFSIDGVEDTRKFAMDCVRDTGVGLAPGTAFGNGGENYIRLCFARQRAHLEEAIQRISVWLPEI</sequence>
<dbReference type="Gene3D" id="3.90.1150.10">
    <property type="entry name" value="Aspartate Aminotransferase, domain 1"/>
    <property type="match status" value="1"/>
</dbReference>
<dbReference type="AlphaFoldDB" id="A0A0M7AC92"/>
<dbReference type="InterPro" id="IPR004839">
    <property type="entry name" value="Aminotransferase_I/II_large"/>
</dbReference>
<evidence type="ECO:0000256" key="4">
    <source>
        <dbReference type="ARBA" id="ARBA00022679"/>
    </source>
</evidence>
<dbReference type="Pfam" id="PF00155">
    <property type="entry name" value="Aminotran_1_2"/>
    <property type="match status" value="1"/>
</dbReference>
<dbReference type="EMBL" id="CXWD01000011">
    <property type="protein sequence ID" value="CTQ72072.1"/>
    <property type="molecule type" value="Genomic_DNA"/>
</dbReference>
<comment type="similarity">
    <text evidence="2 7">Belongs to the class-I pyridoxal-phosphate-dependent aminotransferase family.</text>
</comment>
<dbReference type="PANTHER" id="PTHR46383">
    <property type="entry name" value="ASPARTATE AMINOTRANSFERASE"/>
    <property type="match status" value="1"/>
</dbReference>
<name>A0A0M7AC92_9HYPH</name>
<proteinExistence type="inferred from homology"/>
<evidence type="ECO:0000256" key="5">
    <source>
        <dbReference type="ARBA" id="ARBA00022898"/>
    </source>
</evidence>
<dbReference type="GO" id="GO:0004069">
    <property type="term" value="F:L-aspartate:2-oxoglutarate aminotransferase activity"/>
    <property type="evidence" value="ECO:0007669"/>
    <property type="project" value="UniProtKB-EC"/>
</dbReference>
<dbReference type="PANTHER" id="PTHR46383:SF1">
    <property type="entry name" value="ASPARTATE AMINOTRANSFERASE"/>
    <property type="match status" value="1"/>
</dbReference>
<evidence type="ECO:0000256" key="3">
    <source>
        <dbReference type="ARBA" id="ARBA00022576"/>
    </source>
</evidence>
<dbReference type="NCBIfam" id="NF004770">
    <property type="entry name" value="PRK06108.1"/>
    <property type="match status" value="1"/>
</dbReference>
<feature type="domain" description="Aminotransferase class I/classII large" evidence="8">
    <location>
        <begin position="19"/>
        <end position="370"/>
    </location>
</feature>
<dbReference type="InterPro" id="IPR015421">
    <property type="entry name" value="PyrdxlP-dep_Trfase_major"/>
</dbReference>
<evidence type="ECO:0000256" key="1">
    <source>
        <dbReference type="ARBA" id="ARBA00001933"/>
    </source>
</evidence>
<dbReference type="GO" id="GO:0006520">
    <property type="term" value="P:amino acid metabolic process"/>
    <property type="evidence" value="ECO:0007669"/>
    <property type="project" value="InterPro"/>
</dbReference>
<dbReference type="InterPro" id="IPR050596">
    <property type="entry name" value="AspAT/PAT-like"/>
</dbReference>
<accession>A0A0M7AC92</accession>
<dbReference type="Gene3D" id="3.40.640.10">
    <property type="entry name" value="Type I PLP-dependent aspartate aminotransferase-like (Major domain)"/>
    <property type="match status" value="1"/>
</dbReference>